<accession>A0A0F9QMN2</accession>
<dbReference type="InterPro" id="IPR003593">
    <property type="entry name" value="AAA+_ATPase"/>
</dbReference>
<organism evidence="3">
    <name type="scientific">marine sediment metagenome</name>
    <dbReference type="NCBI Taxonomy" id="412755"/>
    <lineage>
        <taxon>unclassified sequences</taxon>
        <taxon>metagenomes</taxon>
        <taxon>ecological metagenomes</taxon>
    </lineage>
</organism>
<dbReference type="InterPro" id="IPR027417">
    <property type="entry name" value="P-loop_NTPase"/>
</dbReference>
<feature type="region of interest" description="Disordered" evidence="1">
    <location>
        <begin position="266"/>
        <end position="296"/>
    </location>
</feature>
<reference evidence="3" key="1">
    <citation type="journal article" date="2015" name="Nature">
        <title>Complex archaea that bridge the gap between prokaryotes and eukaryotes.</title>
        <authorList>
            <person name="Spang A."/>
            <person name="Saw J.H."/>
            <person name="Jorgensen S.L."/>
            <person name="Zaremba-Niedzwiedzka K."/>
            <person name="Martijn J."/>
            <person name="Lind A.E."/>
            <person name="van Eijk R."/>
            <person name="Schleper C."/>
            <person name="Guy L."/>
            <person name="Ettema T.J."/>
        </authorList>
    </citation>
    <scope>NUCLEOTIDE SEQUENCE</scope>
</reference>
<comment type="caution">
    <text evidence="3">The sequence shown here is derived from an EMBL/GenBank/DDBJ whole genome shotgun (WGS) entry which is preliminary data.</text>
</comment>
<dbReference type="Pfam" id="PF13401">
    <property type="entry name" value="AAA_22"/>
    <property type="match status" value="1"/>
</dbReference>
<gene>
    <name evidence="3" type="ORF">LCGC14_0683260</name>
</gene>
<dbReference type="EMBL" id="LAZR01001391">
    <property type="protein sequence ID" value="KKN45415.1"/>
    <property type="molecule type" value="Genomic_DNA"/>
</dbReference>
<dbReference type="PANTHER" id="PTHR35894:SF1">
    <property type="entry name" value="PHOSPHORIBULOKINASE _ URIDINE KINASE FAMILY"/>
    <property type="match status" value="1"/>
</dbReference>
<dbReference type="SMART" id="SM00382">
    <property type="entry name" value="AAA"/>
    <property type="match status" value="1"/>
</dbReference>
<protein>
    <recommendedName>
        <fullName evidence="2">AAA+ ATPase domain-containing protein</fullName>
    </recommendedName>
</protein>
<feature type="region of interest" description="Disordered" evidence="1">
    <location>
        <begin position="319"/>
        <end position="350"/>
    </location>
</feature>
<name>A0A0F9QMN2_9ZZZZ</name>
<sequence>MYLEFFGLHRHPFRITPEDDFIYMSQQHSRAYVYMSSAIWSSEGFVVISGEIGSGKTTLLKKTVRNLDGNLKLLNISYTNLESRDLFGLILRKAGMKVVDNSKVAMLFQITDYLESMAAAGNPVVLTIDEAQNLTRENLEDVRMLAGMESVGGPAMRVILLGQPELKQAVLDIPQLAQRVKLFFHLEGLTLAETSEYIDYRLLVSGHGANKLFDAGTVREIHRLSKGIPRLINKLCDGMMMCAYSEDRPFIDPHDLKSIRRDLLGEEFSEDTPKPPLLNKREHSISERSGQPENNMTREMAGMTSALVRMAEALERIDNRLAGIVPEERPNTREGIGKADNVKPLSPGRK</sequence>
<evidence type="ECO:0000313" key="3">
    <source>
        <dbReference type="EMBL" id="KKN45415.1"/>
    </source>
</evidence>
<dbReference type="AlphaFoldDB" id="A0A0F9QMN2"/>
<dbReference type="InterPro" id="IPR052026">
    <property type="entry name" value="ExeA_AAA_ATPase_DNA-bind"/>
</dbReference>
<feature type="domain" description="AAA+ ATPase" evidence="2">
    <location>
        <begin position="42"/>
        <end position="270"/>
    </location>
</feature>
<proteinExistence type="predicted"/>
<feature type="compositionally biased region" description="Polar residues" evidence="1">
    <location>
        <begin position="287"/>
        <end position="296"/>
    </location>
</feature>
<dbReference type="SUPFAM" id="SSF52540">
    <property type="entry name" value="P-loop containing nucleoside triphosphate hydrolases"/>
    <property type="match status" value="1"/>
</dbReference>
<dbReference type="PANTHER" id="PTHR35894">
    <property type="entry name" value="GENERAL SECRETION PATHWAY PROTEIN A-RELATED"/>
    <property type="match status" value="1"/>
</dbReference>
<evidence type="ECO:0000259" key="2">
    <source>
        <dbReference type="SMART" id="SM00382"/>
    </source>
</evidence>
<evidence type="ECO:0000256" key="1">
    <source>
        <dbReference type="SAM" id="MobiDB-lite"/>
    </source>
</evidence>
<feature type="compositionally biased region" description="Basic and acidic residues" evidence="1">
    <location>
        <begin position="326"/>
        <end position="341"/>
    </location>
</feature>
<dbReference type="InterPro" id="IPR049945">
    <property type="entry name" value="AAA_22"/>
</dbReference>
<dbReference type="Gene3D" id="3.40.50.300">
    <property type="entry name" value="P-loop containing nucleotide triphosphate hydrolases"/>
    <property type="match status" value="1"/>
</dbReference>
<dbReference type="GO" id="GO:0016887">
    <property type="term" value="F:ATP hydrolysis activity"/>
    <property type="evidence" value="ECO:0007669"/>
    <property type="project" value="InterPro"/>
</dbReference>